<comment type="caution">
    <text evidence="1">The sequence shown here is derived from an EMBL/GenBank/DDBJ whole genome shotgun (WGS) entry which is preliminary data.</text>
</comment>
<accession>A0A1D1VDQ7</accession>
<protein>
    <submittedName>
        <fullName evidence="1">Uncharacterized protein</fullName>
    </submittedName>
</protein>
<keyword evidence="2" id="KW-1185">Reference proteome</keyword>
<reference evidence="1 2" key="1">
    <citation type="journal article" date="2016" name="Nat. Commun.">
        <title>Extremotolerant tardigrade genome and improved radiotolerance of human cultured cells by tardigrade-unique protein.</title>
        <authorList>
            <person name="Hashimoto T."/>
            <person name="Horikawa D.D."/>
            <person name="Saito Y."/>
            <person name="Kuwahara H."/>
            <person name="Kozuka-Hata H."/>
            <person name="Shin-I T."/>
            <person name="Minakuchi Y."/>
            <person name="Ohishi K."/>
            <person name="Motoyama A."/>
            <person name="Aizu T."/>
            <person name="Enomoto A."/>
            <person name="Kondo K."/>
            <person name="Tanaka S."/>
            <person name="Hara Y."/>
            <person name="Koshikawa S."/>
            <person name="Sagara H."/>
            <person name="Miura T."/>
            <person name="Yokobori S."/>
            <person name="Miyagawa K."/>
            <person name="Suzuki Y."/>
            <person name="Kubo T."/>
            <person name="Oyama M."/>
            <person name="Kohara Y."/>
            <person name="Fujiyama A."/>
            <person name="Arakawa K."/>
            <person name="Katayama T."/>
            <person name="Toyoda A."/>
            <person name="Kunieda T."/>
        </authorList>
    </citation>
    <scope>NUCLEOTIDE SEQUENCE [LARGE SCALE GENOMIC DNA]</scope>
    <source>
        <strain evidence="1 2">YOKOZUNA-1</strain>
    </source>
</reference>
<proteinExistence type="predicted"/>
<gene>
    <name evidence="1" type="primary">RvY_10733-1</name>
    <name evidence="1" type="synonym">RvY_10733.1</name>
    <name evidence="1" type="ORF">RvY_10733</name>
</gene>
<name>A0A1D1VDQ7_RAMVA</name>
<dbReference type="Proteomes" id="UP000186922">
    <property type="component" value="Unassembled WGS sequence"/>
</dbReference>
<sequence>MATRVKKLGMAIATYKHGFIIRNRCASLWQKGRTPRLPNNYGGEVVLQKLVILDGNEDCVQQGQKEKHHEGGPRGLCCLYPLPAERTKDDKQPSQREHDQRPAKDTSELMDVYMFYDTLPRCILYRMSEPSTGARTANLIFSTPRTTRSFKTDTTSRLNIALR</sequence>
<dbReference type="EMBL" id="BDGG01000005">
    <property type="protein sequence ID" value="GAU99781.1"/>
    <property type="molecule type" value="Genomic_DNA"/>
</dbReference>
<evidence type="ECO:0000313" key="2">
    <source>
        <dbReference type="Proteomes" id="UP000186922"/>
    </source>
</evidence>
<organism evidence="1 2">
    <name type="scientific">Ramazzottius varieornatus</name>
    <name type="common">Water bear</name>
    <name type="synonym">Tardigrade</name>
    <dbReference type="NCBI Taxonomy" id="947166"/>
    <lineage>
        <taxon>Eukaryota</taxon>
        <taxon>Metazoa</taxon>
        <taxon>Ecdysozoa</taxon>
        <taxon>Tardigrada</taxon>
        <taxon>Eutardigrada</taxon>
        <taxon>Parachela</taxon>
        <taxon>Hypsibioidea</taxon>
        <taxon>Ramazzottiidae</taxon>
        <taxon>Ramazzottius</taxon>
    </lineage>
</organism>
<dbReference type="AlphaFoldDB" id="A0A1D1VDQ7"/>
<evidence type="ECO:0000313" key="1">
    <source>
        <dbReference type="EMBL" id="GAU99781.1"/>
    </source>
</evidence>